<sequence>MKEEQNISQGIKKGIAKAILYIFLIVFFALSFVALAMQSSYVQTKVAQYGSEYLSEKLGFSITIERVNIEWFDKLAISDLKVKDREGESFIDAKRLVVDYDIRELITPENIVLDEVSLTESRVMLRRNKGEDLFNIDNFIYAIKEFAGAGDSTKAPKTFIMNEVTLKDITLGIINLDNDSITEGFNYNQFILKNLNASVNGFKTRRDTIMMKVESLTAVDSASSLTIKSLSTDFEISQSKLSLAQLDLDVNDSHIADSIVFNYNSMSNLSYLVDSVKIAANFKNTSIHAKDLAYFAPYVKRYKDTYKLNGSFSGKVKNFYAKDIDLVFGDNSHLKGRLRMDGLPDFNESFIDFTLQEANFTPKDISQYVVDSLTNRKIDILGPVDFKGRFTGFPKDFVANGVFTSQLGRIESDLNLKIAQNIEESEYSGNLSTFNFNIGRLLEVDSLLQKVQMTGNVKGKGLSLATANLKLNANLGFIGINGYEYQNIKTNAQLAKEFFNGEITINDPILKMDMDGSIDFRDKKNIVNVNVAIDTVNLRAVNLSKSDIYVKAEGTLKSEGNSWETIKGQAYLKDVYAKYGNNSLQLDTLGVITDVKDQYRELYINSDLISGSLNGEYEFLQLQKDIAVMVKEFRLNIKNDANQLNEYYSQLDTLANYPDYQVLFDFNIKAINPLIQLFVPELYIQPNTKISGSFNNGINSIFNLSGTIDSINYDGSSFKNNEIDVNLSKDHRSRNVLGMAYVYSQSQKLFEELETENIESELIWTGQEIDFNAFIQQPKFDNDLDVAGLLTFKEDSTEIRIDQSRIKALDKNWSFIENNLFTITDGEYYFKNFGLLAESEKIVLDGVLSNDSSKYLTTKVENFNLSGINTISTTREFEGSIDGIVNINKLNDKYLILSDVTIDDLYVDAFLVGDIKGKSNWKAESKQLGLDFIVNRNGTDIISVNGNYTPNKAKNTLDLEATLDNANLVIAEPFINTIFSDIKGLVNGNFKITGDLNYPIVSGLGKVRAGQVRVNYLNTLYDFNGNVSFDLNKITLQNIELKDQQENLAYLSGDLLHDGFTDLFLDLKGNMYSFNVLNTTANDNSLYYGNAFVSGDISFYGPANNLVVDAKARSEKGTKLFIPVESTSSVQQEEYIHFINIKDTANHTSTPINTVDEVDITGLTLNFDLEVTPDAYAEIIFDIKSGDIIRGRGNGEISLNIDTNGAFTMLGDYTLTEGGYNFTLYNIINKEFSIQPGSRISWDGDPYGGNLDITAVYEQNVSLLPVVDTTYSDSPELRRRYPAKVILDLDGDLLQPQVDFDIDISGYPESITSSVGAYSLGPVMASFEAELEADEQEMKRQVFSLIILRRLSPPSSFAVSGSIGNSVSEFLSNQLSYWVTQIDENLEIDVDLGSFSDEEFNTFQLRLSYSFLGGRLRVTRDGGFSQGNTTDVNQEILGILGDWSVEYLLTEDGKLRVKVYNKTNYSAIDKATNSATTSTGVSLVHVTSFNQIREVFNKNKDKPSPPENKQEPEEEEEEEEEDKKEKDNTPPSDPQAILREDEESTSNDELK</sequence>
<feature type="compositionally biased region" description="Acidic residues" evidence="5">
    <location>
        <begin position="1540"/>
        <end position="1551"/>
    </location>
</feature>
<feature type="compositionally biased region" description="Acidic residues" evidence="5">
    <location>
        <begin position="1512"/>
        <end position="1522"/>
    </location>
</feature>
<reference evidence="8" key="1">
    <citation type="submission" date="2021-01" db="EMBL/GenBank/DDBJ databases">
        <title>Marivirga sp. nov., isolated from intertidal surface sediments.</title>
        <authorList>
            <person name="Zhang M."/>
        </authorList>
    </citation>
    <scope>NUCLEOTIDE SEQUENCE</scope>
    <source>
        <strain evidence="8">SM1354</strain>
    </source>
</reference>
<dbReference type="PANTHER" id="PTHR30441">
    <property type="entry name" value="DUF748 DOMAIN-CONTAINING PROTEIN"/>
    <property type="match status" value="1"/>
</dbReference>
<dbReference type="InterPro" id="IPR007452">
    <property type="entry name" value="TamB_C"/>
</dbReference>
<feature type="domain" description="Translocation and assembly module TamB C-terminal" evidence="7">
    <location>
        <begin position="1040"/>
        <end position="1464"/>
    </location>
</feature>
<comment type="subcellular location">
    <subcellularLocation>
        <location evidence="1">Membrane</location>
        <topology evidence="1">Single-pass membrane protein</topology>
    </subcellularLocation>
</comment>
<evidence type="ECO:0000313" key="8">
    <source>
        <dbReference type="EMBL" id="MBL0765957.1"/>
    </source>
</evidence>
<proteinExistence type="predicted"/>
<protein>
    <submittedName>
        <fullName evidence="8">Translocation/assembly module TamB</fullName>
    </submittedName>
</protein>
<keyword evidence="9" id="KW-1185">Reference proteome</keyword>
<evidence type="ECO:0000256" key="1">
    <source>
        <dbReference type="ARBA" id="ARBA00004167"/>
    </source>
</evidence>
<dbReference type="EMBL" id="JAERQG010000003">
    <property type="protein sequence ID" value="MBL0765957.1"/>
    <property type="molecule type" value="Genomic_DNA"/>
</dbReference>
<evidence type="ECO:0000259" key="7">
    <source>
        <dbReference type="Pfam" id="PF04357"/>
    </source>
</evidence>
<feature type="region of interest" description="Disordered" evidence="5">
    <location>
        <begin position="1496"/>
        <end position="1551"/>
    </location>
</feature>
<dbReference type="RefSeq" id="WP_201921620.1">
    <property type="nucleotide sequence ID" value="NZ_JAERQG010000003.1"/>
</dbReference>
<evidence type="ECO:0000256" key="4">
    <source>
        <dbReference type="ARBA" id="ARBA00023136"/>
    </source>
</evidence>
<dbReference type="InterPro" id="IPR052894">
    <property type="entry name" value="AsmA-related"/>
</dbReference>
<dbReference type="GO" id="GO:0090313">
    <property type="term" value="P:regulation of protein targeting to membrane"/>
    <property type="evidence" value="ECO:0007669"/>
    <property type="project" value="TreeGrafter"/>
</dbReference>
<evidence type="ECO:0000256" key="3">
    <source>
        <dbReference type="ARBA" id="ARBA00022989"/>
    </source>
</evidence>
<organism evidence="8 9">
    <name type="scientific">Marivirga atlantica</name>
    <dbReference type="NCBI Taxonomy" id="1548457"/>
    <lineage>
        <taxon>Bacteria</taxon>
        <taxon>Pseudomonadati</taxon>
        <taxon>Bacteroidota</taxon>
        <taxon>Cytophagia</taxon>
        <taxon>Cytophagales</taxon>
        <taxon>Marivirgaceae</taxon>
        <taxon>Marivirga</taxon>
    </lineage>
</organism>
<evidence type="ECO:0000256" key="2">
    <source>
        <dbReference type="ARBA" id="ARBA00022692"/>
    </source>
</evidence>
<keyword evidence="3 6" id="KW-1133">Transmembrane helix</keyword>
<evidence type="ECO:0000256" key="5">
    <source>
        <dbReference type="SAM" id="MobiDB-lite"/>
    </source>
</evidence>
<feature type="transmembrane region" description="Helical" evidence="6">
    <location>
        <begin position="18"/>
        <end position="37"/>
    </location>
</feature>
<keyword evidence="2 6" id="KW-0812">Transmembrane</keyword>
<gene>
    <name evidence="8" type="ORF">JKP34_11890</name>
</gene>
<name>A0A937ANJ5_9BACT</name>
<dbReference type="GO" id="GO:0009306">
    <property type="term" value="P:protein secretion"/>
    <property type="evidence" value="ECO:0007669"/>
    <property type="project" value="InterPro"/>
</dbReference>
<dbReference type="Pfam" id="PF04357">
    <property type="entry name" value="TamB"/>
    <property type="match status" value="1"/>
</dbReference>
<dbReference type="GO" id="GO:0005886">
    <property type="term" value="C:plasma membrane"/>
    <property type="evidence" value="ECO:0007669"/>
    <property type="project" value="InterPro"/>
</dbReference>
<evidence type="ECO:0000256" key="6">
    <source>
        <dbReference type="SAM" id="Phobius"/>
    </source>
</evidence>
<dbReference type="Proteomes" id="UP000642920">
    <property type="component" value="Unassembled WGS sequence"/>
</dbReference>
<dbReference type="PANTHER" id="PTHR30441:SF8">
    <property type="entry name" value="DUF748 DOMAIN-CONTAINING PROTEIN"/>
    <property type="match status" value="1"/>
</dbReference>
<feature type="compositionally biased region" description="Basic and acidic residues" evidence="5">
    <location>
        <begin position="1496"/>
        <end position="1511"/>
    </location>
</feature>
<accession>A0A937ANJ5</accession>
<comment type="caution">
    <text evidence="8">The sequence shown here is derived from an EMBL/GenBank/DDBJ whole genome shotgun (WGS) entry which is preliminary data.</text>
</comment>
<evidence type="ECO:0000313" key="9">
    <source>
        <dbReference type="Proteomes" id="UP000642920"/>
    </source>
</evidence>
<keyword evidence="4 6" id="KW-0472">Membrane</keyword>